<accession>A0A4R1HJZ9</accession>
<evidence type="ECO:0000313" key="2">
    <source>
        <dbReference type="Proteomes" id="UP000295707"/>
    </source>
</evidence>
<dbReference type="EMBL" id="SMFX01000001">
    <property type="protein sequence ID" value="TCK17562.1"/>
    <property type="molecule type" value="Genomic_DNA"/>
</dbReference>
<keyword evidence="2" id="KW-1185">Reference proteome</keyword>
<name>A0A4R1HJZ9_9GAMM</name>
<gene>
    <name evidence="1" type="ORF">DFR30_0796</name>
</gene>
<protein>
    <submittedName>
        <fullName evidence="1">Uncharacterized protein</fullName>
    </submittedName>
</protein>
<dbReference type="OrthoDB" id="5801496at2"/>
<reference evidence="1 2" key="1">
    <citation type="submission" date="2019-03" db="EMBL/GenBank/DDBJ databases">
        <title>Genomic Encyclopedia of Type Strains, Phase IV (KMG-IV): sequencing the most valuable type-strain genomes for metagenomic binning, comparative biology and taxonomic classification.</title>
        <authorList>
            <person name="Goeker M."/>
        </authorList>
    </citation>
    <scope>NUCLEOTIDE SEQUENCE [LARGE SCALE GENOMIC DNA]</scope>
    <source>
        <strain evidence="1 2">DSM 19610</strain>
    </source>
</reference>
<proteinExistence type="predicted"/>
<dbReference type="AlphaFoldDB" id="A0A4R1HJZ9"/>
<organism evidence="1 2">
    <name type="scientific">Thiogranum longum</name>
    <dbReference type="NCBI Taxonomy" id="1537524"/>
    <lineage>
        <taxon>Bacteria</taxon>
        <taxon>Pseudomonadati</taxon>
        <taxon>Pseudomonadota</taxon>
        <taxon>Gammaproteobacteria</taxon>
        <taxon>Chromatiales</taxon>
        <taxon>Ectothiorhodospiraceae</taxon>
        <taxon>Thiogranum</taxon>
    </lineage>
</organism>
<dbReference type="RefSeq" id="WP_132971430.1">
    <property type="nucleotide sequence ID" value="NZ_SMFX01000001.1"/>
</dbReference>
<sequence>MGDIVDFRRPKAPKKHKGNTLCRRGFHKWAVINKPFDVKQGRLVTSYRCERCGKEKNESV</sequence>
<evidence type="ECO:0000313" key="1">
    <source>
        <dbReference type="EMBL" id="TCK17562.1"/>
    </source>
</evidence>
<comment type="caution">
    <text evidence="1">The sequence shown here is derived from an EMBL/GenBank/DDBJ whole genome shotgun (WGS) entry which is preliminary data.</text>
</comment>
<dbReference type="Proteomes" id="UP000295707">
    <property type="component" value="Unassembled WGS sequence"/>
</dbReference>